<dbReference type="Proteomes" id="UP000620559">
    <property type="component" value="Unassembled WGS sequence"/>
</dbReference>
<sequence>MLYIRSFTVYRPSWEGWQYWKKSYSENSELDFKSQKAKITKPPEYIDKIQQIYYLERGCRL</sequence>
<keyword evidence="2" id="KW-1185">Reference proteome</keyword>
<proteinExistence type="predicted"/>
<name>A0A8J7JWN1_9CYAN</name>
<accession>A0A8J7JWN1</accession>
<gene>
    <name evidence="1" type="ORF">IQ247_24655</name>
</gene>
<evidence type="ECO:0000313" key="2">
    <source>
        <dbReference type="Proteomes" id="UP000620559"/>
    </source>
</evidence>
<evidence type="ECO:0000313" key="1">
    <source>
        <dbReference type="EMBL" id="MBE9215815.1"/>
    </source>
</evidence>
<protein>
    <submittedName>
        <fullName evidence="1">Uncharacterized protein</fullName>
    </submittedName>
</protein>
<reference evidence="1" key="1">
    <citation type="submission" date="2020-10" db="EMBL/GenBank/DDBJ databases">
        <authorList>
            <person name="Castelo-Branco R."/>
            <person name="Eusebio N."/>
            <person name="Adriana R."/>
            <person name="Vieira A."/>
            <person name="Brugerolle De Fraissinette N."/>
            <person name="Rezende De Castro R."/>
            <person name="Schneider M.P."/>
            <person name="Vasconcelos V."/>
            <person name="Leao P.N."/>
        </authorList>
    </citation>
    <scope>NUCLEOTIDE SEQUENCE</scope>
    <source>
        <strain evidence="1">LEGE 06105</strain>
    </source>
</reference>
<dbReference type="RefSeq" id="WP_193924039.1">
    <property type="nucleotide sequence ID" value="NZ_JADEWL010000119.1"/>
</dbReference>
<dbReference type="EMBL" id="JADEWL010000119">
    <property type="protein sequence ID" value="MBE9215815.1"/>
    <property type="molecule type" value="Genomic_DNA"/>
</dbReference>
<organism evidence="1 2">
    <name type="scientific">Plectonema cf. radiosum LEGE 06105</name>
    <dbReference type="NCBI Taxonomy" id="945769"/>
    <lineage>
        <taxon>Bacteria</taxon>
        <taxon>Bacillati</taxon>
        <taxon>Cyanobacteriota</taxon>
        <taxon>Cyanophyceae</taxon>
        <taxon>Oscillatoriophycideae</taxon>
        <taxon>Oscillatoriales</taxon>
        <taxon>Microcoleaceae</taxon>
        <taxon>Plectonema</taxon>
    </lineage>
</organism>
<dbReference type="AlphaFoldDB" id="A0A8J7JWN1"/>
<comment type="caution">
    <text evidence="1">The sequence shown here is derived from an EMBL/GenBank/DDBJ whole genome shotgun (WGS) entry which is preliminary data.</text>
</comment>